<feature type="region of interest" description="Disordered" evidence="1">
    <location>
        <begin position="1096"/>
        <end position="1132"/>
    </location>
</feature>
<dbReference type="PANTHER" id="PTHR24559:SF444">
    <property type="entry name" value="REVERSE TRANSCRIPTASE DOMAIN-CONTAINING PROTEIN"/>
    <property type="match status" value="1"/>
</dbReference>
<feature type="domain" description="Retrotransposon gag" evidence="2">
    <location>
        <begin position="861"/>
        <end position="943"/>
    </location>
</feature>
<feature type="compositionally biased region" description="Polar residues" evidence="1">
    <location>
        <begin position="1096"/>
        <end position="1109"/>
    </location>
</feature>
<keyword evidence="4" id="KW-0695">RNA-directed DNA polymerase</keyword>
<dbReference type="InterPro" id="IPR053134">
    <property type="entry name" value="RNA-dir_DNA_polymerase"/>
</dbReference>
<feature type="compositionally biased region" description="Low complexity" evidence="1">
    <location>
        <begin position="235"/>
        <end position="272"/>
    </location>
</feature>
<dbReference type="SUPFAM" id="SSF56672">
    <property type="entry name" value="DNA/RNA polymerases"/>
    <property type="match status" value="1"/>
</dbReference>
<feature type="compositionally biased region" description="Polar residues" evidence="1">
    <location>
        <begin position="369"/>
        <end position="379"/>
    </location>
</feature>
<feature type="domain" description="Reverse transcriptase/retrotransposon-derived protein RNase H-like" evidence="3">
    <location>
        <begin position="1537"/>
        <end position="1611"/>
    </location>
</feature>
<gene>
    <name evidence="4" type="ORF">Tci_018157</name>
</gene>
<feature type="compositionally biased region" description="Basic and acidic residues" evidence="1">
    <location>
        <begin position="1112"/>
        <end position="1121"/>
    </location>
</feature>
<dbReference type="SUPFAM" id="SSF81995">
    <property type="entry name" value="beta-sandwich domain of Sec23/24"/>
    <property type="match status" value="1"/>
</dbReference>
<dbReference type="InterPro" id="IPR043502">
    <property type="entry name" value="DNA/RNA_pol_sf"/>
</dbReference>
<feature type="region of interest" description="Disordered" evidence="1">
    <location>
        <begin position="219"/>
        <end position="276"/>
    </location>
</feature>
<dbReference type="Pfam" id="PF17919">
    <property type="entry name" value="RT_RNaseH_2"/>
    <property type="match status" value="1"/>
</dbReference>
<dbReference type="EMBL" id="BKCJ010002091">
    <property type="protein sequence ID" value="GEU46179.1"/>
    <property type="molecule type" value="Genomic_DNA"/>
</dbReference>
<dbReference type="InterPro" id="IPR041577">
    <property type="entry name" value="RT_RNaseH_2"/>
</dbReference>
<evidence type="ECO:0000313" key="4">
    <source>
        <dbReference type="EMBL" id="GEU46179.1"/>
    </source>
</evidence>
<keyword evidence="4" id="KW-0808">Transferase</keyword>
<dbReference type="GO" id="GO:0003964">
    <property type="term" value="F:RNA-directed DNA polymerase activity"/>
    <property type="evidence" value="ECO:0007669"/>
    <property type="project" value="UniProtKB-KW"/>
</dbReference>
<dbReference type="PANTHER" id="PTHR24559">
    <property type="entry name" value="TRANSPOSON TY3-I GAG-POL POLYPROTEIN"/>
    <property type="match status" value="1"/>
</dbReference>
<name>A0A6L2KB48_TANCI</name>
<accession>A0A6L2KB48</accession>
<evidence type="ECO:0000256" key="1">
    <source>
        <dbReference type="SAM" id="MobiDB-lite"/>
    </source>
</evidence>
<protein>
    <submittedName>
        <fullName evidence="4">Reverse transcriptase domain-containing protein</fullName>
    </submittedName>
</protein>
<organism evidence="4">
    <name type="scientific">Tanacetum cinerariifolium</name>
    <name type="common">Dalmatian daisy</name>
    <name type="synonym">Chrysanthemum cinerariifolium</name>
    <dbReference type="NCBI Taxonomy" id="118510"/>
    <lineage>
        <taxon>Eukaryota</taxon>
        <taxon>Viridiplantae</taxon>
        <taxon>Streptophyta</taxon>
        <taxon>Embryophyta</taxon>
        <taxon>Tracheophyta</taxon>
        <taxon>Spermatophyta</taxon>
        <taxon>Magnoliopsida</taxon>
        <taxon>eudicotyledons</taxon>
        <taxon>Gunneridae</taxon>
        <taxon>Pentapetalae</taxon>
        <taxon>asterids</taxon>
        <taxon>campanulids</taxon>
        <taxon>Asterales</taxon>
        <taxon>Asteraceae</taxon>
        <taxon>Asteroideae</taxon>
        <taxon>Anthemideae</taxon>
        <taxon>Anthemidinae</taxon>
        <taxon>Tanacetum</taxon>
    </lineage>
</organism>
<dbReference type="Pfam" id="PF03732">
    <property type="entry name" value="Retrotrans_gag"/>
    <property type="match status" value="1"/>
</dbReference>
<evidence type="ECO:0000259" key="3">
    <source>
        <dbReference type="Pfam" id="PF17919"/>
    </source>
</evidence>
<reference evidence="4" key="1">
    <citation type="journal article" date="2019" name="Sci. Rep.">
        <title>Draft genome of Tanacetum cinerariifolium, the natural source of mosquito coil.</title>
        <authorList>
            <person name="Yamashiro T."/>
            <person name="Shiraishi A."/>
            <person name="Satake H."/>
            <person name="Nakayama K."/>
        </authorList>
    </citation>
    <scope>NUCLEOTIDE SEQUENCE</scope>
</reference>
<dbReference type="Gene3D" id="3.10.10.10">
    <property type="entry name" value="HIV Type 1 Reverse Transcriptase, subunit A, domain 1"/>
    <property type="match status" value="1"/>
</dbReference>
<proteinExistence type="predicted"/>
<keyword evidence="4" id="KW-0548">Nucleotidyltransferase</keyword>
<feature type="compositionally biased region" description="Polar residues" evidence="1">
    <location>
        <begin position="219"/>
        <end position="229"/>
    </location>
</feature>
<feature type="compositionally biased region" description="Basic and acidic residues" evidence="1">
    <location>
        <begin position="357"/>
        <end position="368"/>
    </location>
</feature>
<sequence>MADNRTMAQMLQAPIERYEDAIVVSPINANNFELKQTLINLVQSNQFTGRQDPHNYLQFFNKVTSTFRHLEVPNTTIKLLLFPLRSTNGSNNGLSNELRVWYWSFNLENRRLDVFGASIISWRHHVLCHLGLTFHYFRERRRGSRNHGSLICISISSGDTLQILLRQVTASLEDKFDIRINRFKKSLNDMKDSFVTPTAPIKEVEEQFQTAAVGNFIQGNRNSNVSSQIRPPGFNQPNQSSNQNNQNRYQGNNLNPNHNQNRQNNQGVVYQNPPQQAPTYQALPYQQNSEFQKKFKQKKDDFQNQVMNFMQNLYNNKASSSSSLPSNTIPNPRNEAKEITTRSGVSYNGPPIPPPVVEKEPGVTKDTELPSTENIQPPSVQVPKKDKEPVDEPFVIPKTKASLPYPTRLAKEKLREKDDILATKFMEIFRDLHFELSFADALVHMPKFAPMFKKLLNNKDKLIELTKTPLNENCFVVVLKKLLEKLGDPGQFLIASDPRVPLILGRPFLSTAHAIINVHEREIIIRQDKQSLMLQCGDTPSIKKYKFESLNKVDFIDAGESESDFYSEEIENFLNDDSIPIGVENSVFNIEEDILYLESLLSKDLDSFLSMNPNHVKSSIKEPEHSFSMGYEHFSTTLVTELDEAAESSTNNLVPIPCECEFDNLDEFSEPLIPIHIAEEERIRRELADYISRMKMLFTINPHPHPTINVNIIFESIPSSLILIQDNDSQREEIDIVTNTDDVLPPGVKNDDDTEGEIDAIDDLHVDNSISNVEHELSDDEASDFDNLDEHKCIDAKVEFENDDYSSFIFVIYFKLFSFLLSAESEDTVFDPGKDCAQNVKNQSKTGQYQHKIRCLHQKPDQRFDCFPRNSITTFEKMAKMFLGKYFPPSMVTKLRNEITNFRQCPDESLFEAWECYKLSIDCCPNHSMLSVTQIDTFYNGLTLRHRDTINAAAGGTFMKRRPEECYDLIENMTAHHNDWDTSVQRTTVGQTQNVYAAGAYNQGGYQAPVHQAPIPQPQVVTTTEFTNYMKENDAILKNMQTNMTSLTDSNLELKNMFGQFMKINTASSSGSGNLPSNTITNPKDDLKGITTQSGIAYQGPTIPTTSSPPKGVERQTKVTKDTVPPTNNGSTKDPWPYLMPLSVWNKLSLPELSPTCMTLELADCSISQPVRVAEDVFVKVGTELTLRVGNKAITFNLDQTLRYSANYDAMLVNRIDLIDVACEEYSQEVLGFSVSGNPTPSTELIVFTYSPTLTPFRDNKFLLEETDAFLAIDDEPISPKIDGSYYDSEGDILLLEEFLNDDPSSPPLPPQELKVIEPKNKKSSIDEPPVVELKNLPPHLEYAFLDGDDKLPVIIAKDLKDEEKSALIKVLKSHKQALAWQLFDIKGINPEFCTHKILIEDDFKPTVQHQRRVNPKIHEVIKKVVLKLLDAGLIYPISDSPWVIPVHCVPKKCGFTVVKNEENELIPTRLFTGWRLCIDYQKINDATYKDHFPLSFMDQMLERLAGNEYHCFLDGFSGIHSKLVSPIWTRCLSGVKTPILVAPDWDLPFELMCDASYISIGVVLGKRKTKHFRPIHYARKTMTDAQAHYTTTEKELLAVVEKFHNGMKCLKIPSKFTRFLTYGASISWGHSRLHEGTSLELPMLSLVITDCPDFKDSCSWFCPSITRSSHLQLHYGNPIS</sequence>
<dbReference type="InterPro" id="IPR005162">
    <property type="entry name" value="Retrotrans_gag_dom"/>
</dbReference>
<evidence type="ECO:0000259" key="2">
    <source>
        <dbReference type="Pfam" id="PF03732"/>
    </source>
</evidence>
<feature type="region of interest" description="Disordered" evidence="1">
    <location>
        <begin position="339"/>
        <end position="391"/>
    </location>
</feature>
<comment type="caution">
    <text evidence="4">The sequence shown here is derived from an EMBL/GenBank/DDBJ whole genome shotgun (WGS) entry which is preliminary data.</text>
</comment>